<name>A0A9P7AIK4_9AGAM</name>
<comment type="caution">
    <text evidence="3">The sequence shown here is derived from an EMBL/GenBank/DDBJ whole genome shotgun (WGS) entry which is preliminary data.</text>
</comment>
<sequence length="543" mass="60891">MRRASVWIFLAYLCTPSFALYRKEIYKEDLRIQSLRDGQVSTTFSFVTVLEGAGPRNPKALGQRDESQHYALFPLTLGQILREYAITELHLTLNAGKWNYDNWGHPHEAGVGTGAELWAWMGASEVTTVDERWSGLRNALSGLFCASLGSLDSRRTLSPTVAFPLSGSTPTFSPHELRHASLPSENVCTENLTPFLKLLPCKSHAGLATLLNPQKVFDADWHGMGVHVIWKEDTGIELKLSLQTVFNPVRTSAGKRRDWNLQSLFDRSIERSCPVASSSSITVILPEGKDHKITPENPSYMDGLAIYDLSSSSNFTIPSNIAMYWPSEHSFQYRKSLSVPLPPLTPITPLSVKRTIHGTTQTRGVLSVSVTNNSPQEISVGYLEMMPALITMWMHTLKVEINSQIRSDLLSELKYHPPSPQSNDRFSPSMLQAVLTIPPKTTLKISMEVNKAFLKYTEHPPDAMRGWDLPGAVFFPLSQLSHNTSSSYDWERIYTPTLLVDLPTPDFSMPYNVIILSCTLMTLIFGSIFNLLTRKWVVMEIQE</sequence>
<evidence type="ECO:0000256" key="1">
    <source>
        <dbReference type="SAM" id="Phobius"/>
    </source>
</evidence>
<dbReference type="RefSeq" id="XP_041157211.1">
    <property type="nucleotide sequence ID" value="XM_041298309.1"/>
</dbReference>
<keyword evidence="1" id="KW-0812">Transmembrane</keyword>
<feature type="chain" id="PRO_5040376630" evidence="2">
    <location>
        <begin position="20"/>
        <end position="543"/>
    </location>
</feature>
<dbReference type="EMBL" id="JABBWE010000052">
    <property type="protein sequence ID" value="KAG1790236.1"/>
    <property type="molecule type" value="Genomic_DNA"/>
</dbReference>
<keyword evidence="1" id="KW-1133">Transmembrane helix</keyword>
<organism evidence="3 4">
    <name type="scientific">Suillus plorans</name>
    <dbReference type="NCBI Taxonomy" id="116603"/>
    <lineage>
        <taxon>Eukaryota</taxon>
        <taxon>Fungi</taxon>
        <taxon>Dikarya</taxon>
        <taxon>Basidiomycota</taxon>
        <taxon>Agaricomycotina</taxon>
        <taxon>Agaricomycetes</taxon>
        <taxon>Agaricomycetidae</taxon>
        <taxon>Boletales</taxon>
        <taxon>Suillineae</taxon>
        <taxon>Suillaceae</taxon>
        <taxon>Suillus</taxon>
    </lineage>
</organism>
<dbReference type="PANTHER" id="PTHR12959">
    <property type="entry name" value="GPI TRANSAMIDASE COMPONENT PIG-T-RELATED"/>
    <property type="match status" value="1"/>
</dbReference>
<keyword evidence="4" id="KW-1185">Reference proteome</keyword>
<dbReference type="OrthoDB" id="331263at2759"/>
<evidence type="ECO:0000313" key="4">
    <source>
        <dbReference type="Proteomes" id="UP000719766"/>
    </source>
</evidence>
<evidence type="ECO:0000256" key="2">
    <source>
        <dbReference type="SAM" id="SignalP"/>
    </source>
</evidence>
<dbReference type="GO" id="GO:0042765">
    <property type="term" value="C:GPI-anchor transamidase complex"/>
    <property type="evidence" value="ECO:0007669"/>
    <property type="project" value="InterPro"/>
</dbReference>
<dbReference type="PANTHER" id="PTHR12959:SF11">
    <property type="entry name" value="GPI TRANSAMIDASE COMPONENT PIG-T"/>
    <property type="match status" value="1"/>
</dbReference>
<dbReference type="InterPro" id="IPR007245">
    <property type="entry name" value="PIG-T"/>
</dbReference>
<accession>A0A9P7AIK4</accession>
<dbReference type="AlphaFoldDB" id="A0A9P7AIK4"/>
<proteinExistence type="predicted"/>
<gene>
    <name evidence="3" type="ORF">HD556DRAFT_1242729</name>
</gene>
<protein>
    <submittedName>
        <fullName evidence="3">GPI transamidase component PIG-T</fullName>
    </submittedName>
</protein>
<dbReference type="Proteomes" id="UP000719766">
    <property type="component" value="Unassembled WGS sequence"/>
</dbReference>
<dbReference type="Pfam" id="PF04113">
    <property type="entry name" value="Gpi16"/>
    <property type="match status" value="2"/>
</dbReference>
<reference evidence="3" key="1">
    <citation type="journal article" date="2020" name="New Phytol.">
        <title>Comparative genomics reveals dynamic genome evolution in host specialist ectomycorrhizal fungi.</title>
        <authorList>
            <person name="Lofgren L.A."/>
            <person name="Nguyen N.H."/>
            <person name="Vilgalys R."/>
            <person name="Ruytinx J."/>
            <person name="Liao H.L."/>
            <person name="Branco S."/>
            <person name="Kuo A."/>
            <person name="LaButti K."/>
            <person name="Lipzen A."/>
            <person name="Andreopoulos W."/>
            <person name="Pangilinan J."/>
            <person name="Riley R."/>
            <person name="Hundley H."/>
            <person name="Na H."/>
            <person name="Barry K."/>
            <person name="Grigoriev I.V."/>
            <person name="Stajich J.E."/>
            <person name="Kennedy P.G."/>
        </authorList>
    </citation>
    <scope>NUCLEOTIDE SEQUENCE</scope>
    <source>
        <strain evidence="3">S12</strain>
    </source>
</reference>
<keyword evidence="1" id="KW-0472">Membrane</keyword>
<feature type="signal peptide" evidence="2">
    <location>
        <begin position="1"/>
        <end position="19"/>
    </location>
</feature>
<evidence type="ECO:0000313" key="3">
    <source>
        <dbReference type="EMBL" id="KAG1790236.1"/>
    </source>
</evidence>
<keyword evidence="2" id="KW-0732">Signal</keyword>
<dbReference type="GO" id="GO:0016255">
    <property type="term" value="P:attachment of GPI anchor to protein"/>
    <property type="evidence" value="ECO:0007669"/>
    <property type="project" value="InterPro"/>
</dbReference>
<feature type="transmembrane region" description="Helical" evidence="1">
    <location>
        <begin position="511"/>
        <end position="532"/>
    </location>
</feature>
<dbReference type="GeneID" id="64592073"/>